<protein>
    <recommendedName>
        <fullName evidence="6">Nuclear prelamin A recognition factor-like protein</fullName>
    </recommendedName>
</protein>
<dbReference type="OrthoDB" id="9396087at2759"/>
<dbReference type="PANTHER" id="PTHR11615">
    <property type="entry name" value="NITRATE, FORMATE, IRON DEHYDROGENASE"/>
    <property type="match status" value="1"/>
</dbReference>
<dbReference type="STRING" id="333673.A0A3M0L3K5"/>
<accession>A0A3M0L3K5</accession>
<dbReference type="Proteomes" id="UP000269221">
    <property type="component" value="Unassembled WGS sequence"/>
</dbReference>
<keyword evidence="8" id="KW-1185">Reference proteome</keyword>
<evidence type="ECO:0000256" key="5">
    <source>
        <dbReference type="ARBA" id="ARBA00023014"/>
    </source>
</evidence>
<keyword evidence="2" id="KW-0004">4Fe-4S</keyword>
<proteinExistence type="inferred from homology"/>
<comment type="similarity">
    <text evidence="1">Belongs to the NARF family.</text>
</comment>
<dbReference type="InterPro" id="IPR050340">
    <property type="entry name" value="Cytosolic_Fe-S_CAF"/>
</dbReference>
<gene>
    <name evidence="7" type="ORF">DUI87_05203</name>
</gene>
<keyword evidence="4" id="KW-0408">Iron</keyword>
<evidence type="ECO:0000256" key="4">
    <source>
        <dbReference type="ARBA" id="ARBA00023004"/>
    </source>
</evidence>
<comment type="caution">
    <text evidence="7">The sequence shown here is derived from an EMBL/GenBank/DDBJ whole genome shotgun (WGS) entry which is preliminary data.</text>
</comment>
<evidence type="ECO:0000256" key="3">
    <source>
        <dbReference type="ARBA" id="ARBA00022723"/>
    </source>
</evidence>
<evidence type="ECO:0000256" key="2">
    <source>
        <dbReference type="ARBA" id="ARBA00022485"/>
    </source>
</evidence>
<evidence type="ECO:0000256" key="1">
    <source>
        <dbReference type="ARBA" id="ARBA00006596"/>
    </source>
</evidence>
<dbReference type="AlphaFoldDB" id="A0A3M0L3K5"/>
<keyword evidence="5" id="KW-0411">Iron-sulfur</keyword>
<keyword evidence="3" id="KW-0479">Metal-binding</keyword>
<dbReference type="GO" id="GO:0046872">
    <property type="term" value="F:metal ion binding"/>
    <property type="evidence" value="ECO:0007669"/>
    <property type="project" value="UniProtKB-KW"/>
</dbReference>
<evidence type="ECO:0000313" key="8">
    <source>
        <dbReference type="Proteomes" id="UP000269221"/>
    </source>
</evidence>
<name>A0A3M0L3K5_HIRRU</name>
<dbReference type="GO" id="GO:0051539">
    <property type="term" value="F:4 iron, 4 sulfur cluster binding"/>
    <property type="evidence" value="ECO:0007669"/>
    <property type="project" value="UniProtKB-KW"/>
</dbReference>
<organism evidence="7 8">
    <name type="scientific">Hirundo rustica rustica</name>
    <dbReference type="NCBI Taxonomy" id="333673"/>
    <lineage>
        <taxon>Eukaryota</taxon>
        <taxon>Metazoa</taxon>
        <taxon>Chordata</taxon>
        <taxon>Craniata</taxon>
        <taxon>Vertebrata</taxon>
        <taxon>Euteleostomi</taxon>
        <taxon>Archelosauria</taxon>
        <taxon>Archosauria</taxon>
        <taxon>Dinosauria</taxon>
        <taxon>Saurischia</taxon>
        <taxon>Theropoda</taxon>
        <taxon>Coelurosauria</taxon>
        <taxon>Aves</taxon>
        <taxon>Neognathae</taxon>
        <taxon>Neoaves</taxon>
        <taxon>Telluraves</taxon>
        <taxon>Australaves</taxon>
        <taxon>Passeriformes</taxon>
        <taxon>Sylvioidea</taxon>
        <taxon>Hirundinidae</taxon>
        <taxon>Hirundo</taxon>
    </lineage>
</organism>
<sequence>MAARFSGVLQLTELDDFIAPSQECIKPVKVDKKAGKAAAKIRIEADGSYFQVNQDGEAQKLEKAKITLNDCLACSGCITSAESVLVSQQSHEELCRVLALNKFGVVRFGIVQFGIVQFGIVRFRIVQFGIVQSGIVQSGIVQFGIVRFGIVQFGIVQFGIVQSGTVQFGIVRFGIVQFGIVQFGIVQSGIVQSGIVQYGIVQFGIV</sequence>
<dbReference type="FunFam" id="3.30.70.20:FF:000042">
    <property type="entry name" value="Cytosolic Fe-S cluster assembly factor NAR1"/>
    <property type="match status" value="1"/>
</dbReference>
<dbReference type="EMBL" id="QRBI01000098">
    <property type="protein sequence ID" value="RMC17540.1"/>
    <property type="molecule type" value="Genomic_DNA"/>
</dbReference>
<evidence type="ECO:0000313" key="7">
    <source>
        <dbReference type="EMBL" id="RMC17540.1"/>
    </source>
</evidence>
<reference evidence="7 8" key="1">
    <citation type="submission" date="2018-07" db="EMBL/GenBank/DDBJ databases">
        <title>A high quality draft genome assembly of the barn swallow (H. rustica rustica).</title>
        <authorList>
            <person name="Formenti G."/>
            <person name="Chiara M."/>
            <person name="Poveda L."/>
            <person name="Francoijs K.-J."/>
            <person name="Bonisoli-Alquati A."/>
            <person name="Canova L."/>
            <person name="Gianfranceschi L."/>
            <person name="Horner D.S."/>
            <person name="Saino N."/>
        </authorList>
    </citation>
    <scope>NUCLEOTIDE SEQUENCE [LARGE SCALE GENOMIC DNA]</scope>
    <source>
        <strain evidence="7">Chelidonia</strain>
        <tissue evidence="7">Blood</tissue>
    </source>
</reference>
<evidence type="ECO:0000256" key="6">
    <source>
        <dbReference type="ARBA" id="ARBA00041553"/>
    </source>
</evidence>